<dbReference type="KEGG" id="hsu:HLASF_1148"/>
<reference evidence="1 2" key="1">
    <citation type="journal article" date="2015" name="ISME J.">
        <title>Elemental sulfur and acetate can support life of a novel strictly anaerobic haloarchaeon.</title>
        <authorList>
            <person name="Sorokin D.Y."/>
            <person name="Kublanov I.V."/>
            <person name="Gavrilov S.N."/>
            <person name="Rojo D."/>
            <person name="Roman P."/>
            <person name="Golyshin P.N."/>
            <person name="Slepak V.Z."/>
            <person name="Smedile F."/>
            <person name="Ferrer M."/>
            <person name="Messina E."/>
            <person name="La Cono V."/>
            <person name="Yakimov M.M."/>
        </authorList>
    </citation>
    <scope>NUCLEOTIDE SEQUENCE [LARGE SCALE GENOMIC DNA]</scope>
    <source>
        <strain evidence="1 2">HSR2</strain>
    </source>
</reference>
<organism evidence="1 2">
    <name type="scientific">Halanaeroarchaeum sulfurireducens</name>
    <dbReference type="NCBI Taxonomy" id="1604004"/>
    <lineage>
        <taxon>Archaea</taxon>
        <taxon>Methanobacteriati</taxon>
        <taxon>Methanobacteriota</taxon>
        <taxon>Stenosarchaea group</taxon>
        <taxon>Halobacteria</taxon>
        <taxon>Halobacteriales</taxon>
        <taxon>Halobacteriaceae</taxon>
        <taxon>Halanaeroarchaeum</taxon>
    </lineage>
</organism>
<keyword evidence="2" id="KW-1185">Reference proteome</keyword>
<sequence>MSLEETVDYLAQELDLERSEHVREVGQSVAELRD</sequence>
<gene>
    <name evidence="1" type="ORF">HLASF_1148</name>
</gene>
<accession>A0A0F7P922</accession>
<dbReference type="HOGENOM" id="CLU_3371288_0_0_2"/>
<proteinExistence type="predicted"/>
<protein>
    <submittedName>
        <fullName evidence="1">Uncharacterized protein</fullName>
    </submittedName>
</protein>
<evidence type="ECO:0000313" key="2">
    <source>
        <dbReference type="Proteomes" id="UP000069906"/>
    </source>
</evidence>
<dbReference type="EMBL" id="CP008874">
    <property type="protein sequence ID" value="AKH97636.1"/>
    <property type="molecule type" value="Genomic_DNA"/>
</dbReference>
<dbReference type="Proteomes" id="UP000069906">
    <property type="component" value="Chromosome"/>
</dbReference>
<evidence type="ECO:0000313" key="1">
    <source>
        <dbReference type="EMBL" id="AKH97636.1"/>
    </source>
</evidence>
<name>A0A0F7P922_9EURY</name>
<dbReference type="AlphaFoldDB" id="A0A0F7P922"/>